<evidence type="ECO:0000256" key="6">
    <source>
        <dbReference type="PIRSR" id="PIRSR604254-1"/>
    </source>
</evidence>
<feature type="binding site" evidence="6">
    <location>
        <position position="285"/>
    </location>
    <ligand>
        <name>Zn(2+)</name>
        <dbReference type="ChEBI" id="CHEBI:29105"/>
    </ligand>
</feature>
<keyword evidence="5 7" id="KW-0472">Membrane</keyword>
<dbReference type="PANTHER" id="PTHR20855">
    <property type="entry name" value="ADIPOR/PROGESTIN RECEPTOR-RELATED"/>
    <property type="match status" value="1"/>
</dbReference>
<feature type="transmembrane region" description="Helical" evidence="7">
    <location>
        <begin position="318"/>
        <end position="340"/>
    </location>
</feature>
<keyword evidence="6" id="KW-0479">Metal-binding</keyword>
<feature type="transmembrane region" description="Helical" evidence="7">
    <location>
        <begin position="143"/>
        <end position="165"/>
    </location>
</feature>
<evidence type="ECO:0000313" key="8">
    <source>
        <dbReference type="Ensembl" id="ENSLLEP00000016891.1"/>
    </source>
</evidence>
<protein>
    <submittedName>
        <fullName evidence="8">Progestin and adipoQ receptor family member 8</fullName>
    </submittedName>
</protein>
<dbReference type="GO" id="GO:0046872">
    <property type="term" value="F:metal ion binding"/>
    <property type="evidence" value="ECO:0007669"/>
    <property type="project" value="UniProtKB-KW"/>
</dbReference>
<dbReference type="Ensembl" id="ENSLLET00000017533.1">
    <property type="protein sequence ID" value="ENSLLEP00000016891.1"/>
    <property type="gene ID" value="ENSLLEG00000010762.1"/>
</dbReference>
<dbReference type="InterPro" id="IPR004254">
    <property type="entry name" value="AdipoR/HlyIII-related"/>
</dbReference>
<dbReference type="GO" id="GO:0003707">
    <property type="term" value="F:nuclear steroid receptor activity"/>
    <property type="evidence" value="ECO:0007669"/>
    <property type="project" value="TreeGrafter"/>
</dbReference>
<feature type="binding site" evidence="6">
    <location>
        <position position="129"/>
    </location>
    <ligand>
        <name>Zn(2+)</name>
        <dbReference type="ChEBI" id="CHEBI:29105"/>
    </ligand>
</feature>
<evidence type="ECO:0000256" key="3">
    <source>
        <dbReference type="ARBA" id="ARBA00022692"/>
    </source>
</evidence>
<dbReference type="OrthoDB" id="535992at2759"/>
<dbReference type="Proteomes" id="UP000694569">
    <property type="component" value="Unplaced"/>
</dbReference>
<reference evidence="8" key="1">
    <citation type="submission" date="2025-08" db="UniProtKB">
        <authorList>
            <consortium name="Ensembl"/>
        </authorList>
    </citation>
    <scope>IDENTIFICATION</scope>
</reference>
<feature type="transmembrane region" description="Helical" evidence="7">
    <location>
        <begin position="107"/>
        <end position="131"/>
    </location>
</feature>
<feature type="transmembrane region" description="Helical" evidence="7">
    <location>
        <begin position="177"/>
        <end position="198"/>
    </location>
</feature>
<evidence type="ECO:0000256" key="2">
    <source>
        <dbReference type="ARBA" id="ARBA00007018"/>
    </source>
</evidence>
<name>A0A8C5MRQ5_9ANUR</name>
<evidence type="ECO:0000256" key="7">
    <source>
        <dbReference type="SAM" id="Phobius"/>
    </source>
</evidence>
<evidence type="ECO:0000256" key="1">
    <source>
        <dbReference type="ARBA" id="ARBA00004141"/>
    </source>
</evidence>
<sequence>MSTAILECLSSLSVIAQQVRRLPRTLECGLPKMPSTVADSDVPKIFREPYIQTGYRPTDQDWKYYFLSLFQKHNESINVWTHLLVALAVLLRFQAFAESEAFSWETISFPLVIYVLSSLMYLTCSMLAHLLQSKSEMAHYSFYFMDYVGVCTYQYGSALAHYYYSSNQNWYDVAWPFYLPGAAFLGFMSCVGCCYAKYRYSRPYPVERKLCQVVPAGLAYILDISPVIDRILNCHMDSCNDFSFWFHCLQIIFFVIGAYFFSCPVPEKYFPGSCDIFGHGHQIFHVFLGLCTLSQLEGVLLDYKTRQEHFRSRYSSGYTQLACVSFFVLIFSSTVSAIYLQRKVKKQLAQKAL</sequence>
<keyword evidence="3 7" id="KW-0812">Transmembrane</keyword>
<feature type="transmembrane region" description="Helical" evidence="7">
    <location>
        <begin position="244"/>
        <end position="262"/>
    </location>
</feature>
<comment type="similarity">
    <text evidence="2">Belongs to the ADIPOR family.</text>
</comment>
<reference evidence="8" key="2">
    <citation type="submission" date="2025-09" db="UniProtKB">
        <authorList>
            <consortium name="Ensembl"/>
        </authorList>
    </citation>
    <scope>IDENTIFICATION</scope>
</reference>
<dbReference type="GO" id="GO:0005886">
    <property type="term" value="C:plasma membrane"/>
    <property type="evidence" value="ECO:0007669"/>
    <property type="project" value="Ensembl"/>
</dbReference>
<keyword evidence="4 7" id="KW-1133">Transmembrane helix</keyword>
<organism evidence="8 9">
    <name type="scientific">Leptobrachium leishanense</name>
    <name type="common">Leishan spiny toad</name>
    <dbReference type="NCBI Taxonomy" id="445787"/>
    <lineage>
        <taxon>Eukaryota</taxon>
        <taxon>Metazoa</taxon>
        <taxon>Chordata</taxon>
        <taxon>Craniata</taxon>
        <taxon>Vertebrata</taxon>
        <taxon>Euteleostomi</taxon>
        <taxon>Amphibia</taxon>
        <taxon>Batrachia</taxon>
        <taxon>Anura</taxon>
        <taxon>Pelobatoidea</taxon>
        <taxon>Megophryidae</taxon>
        <taxon>Leptobrachium</taxon>
    </lineage>
</organism>
<evidence type="ECO:0000313" key="9">
    <source>
        <dbReference type="Proteomes" id="UP000694569"/>
    </source>
</evidence>
<keyword evidence="9" id="KW-1185">Reference proteome</keyword>
<feature type="transmembrane region" description="Helical" evidence="7">
    <location>
        <begin position="77"/>
        <end position="95"/>
    </location>
</feature>
<comment type="subcellular location">
    <subcellularLocation>
        <location evidence="1">Membrane</location>
        <topology evidence="1">Multi-pass membrane protein</topology>
    </subcellularLocation>
</comment>
<gene>
    <name evidence="8" type="primary">PAQR8</name>
</gene>
<dbReference type="AlphaFoldDB" id="A0A8C5MRQ5"/>
<feature type="binding site" evidence="6">
    <location>
        <position position="281"/>
    </location>
    <ligand>
        <name>Zn(2+)</name>
        <dbReference type="ChEBI" id="CHEBI:29105"/>
    </ligand>
</feature>
<dbReference type="PANTHER" id="PTHR20855:SF22">
    <property type="entry name" value="MEMBRANE PROGESTIN RECEPTOR BETA"/>
    <property type="match status" value="1"/>
</dbReference>
<dbReference type="GeneTree" id="ENSGT00940000159860"/>
<accession>A0A8C5MRQ5</accession>
<evidence type="ECO:0000256" key="5">
    <source>
        <dbReference type="ARBA" id="ARBA00023136"/>
    </source>
</evidence>
<dbReference type="GO" id="GO:0005496">
    <property type="term" value="F:steroid binding"/>
    <property type="evidence" value="ECO:0007669"/>
    <property type="project" value="Ensembl"/>
</dbReference>
<keyword evidence="6" id="KW-0862">Zinc</keyword>
<proteinExistence type="inferred from homology"/>
<dbReference type="Pfam" id="PF03006">
    <property type="entry name" value="HlyIII"/>
    <property type="match status" value="1"/>
</dbReference>
<evidence type="ECO:0000256" key="4">
    <source>
        <dbReference type="ARBA" id="ARBA00022989"/>
    </source>
</evidence>